<reference evidence="5 6" key="1">
    <citation type="journal article" date="2010" name="Stand. Genomic Sci.">
        <title>Complete genome sequence of Ignisphaera aggregans type strain (AQ1.S1).</title>
        <authorList>
            <person name="Goker M."/>
            <person name="Held B."/>
            <person name="Lapidus A."/>
            <person name="Nolan M."/>
            <person name="Spring S."/>
            <person name="Yasawong M."/>
            <person name="Lucas S."/>
            <person name="Glavina Del Rio T."/>
            <person name="Tice H."/>
            <person name="Cheng J.F."/>
            <person name="Goodwin L."/>
            <person name="Tapia R."/>
            <person name="Pitluck S."/>
            <person name="Liolios K."/>
            <person name="Ivanova N."/>
            <person name="Mavromatis K."/>
            <person name="Mikhailova N."/>
            <person name="Pati A."/>
            <person name="Chen A."/>
            <person name="Palaniappan K."/>
            <person name="Brambilla E."/>
            <person name="Land M."/>
            <person name="Hauser L."/>
            <person name="Chang Y.J."/>
            <person name="Jeffries C.D."/>
            <person name="Brettin T."/>
            <person name="Detter J.C."/>
            <person name="Han C."/>
            <person name="Rohde M."/>
            <person name="Sikorski J."/>
            <person name="Woyke T."/>
            <person name="Bristow J."/>
            <person name="Eisen J.A."/>
            <person name="Markowitz V."/>
            <person name="Hugenholtz P."/>
            <person name="Kyrpides N.C."/>
            <person name="Klenk H.P."/>
        </authorList>
    </citation>
    <scope>NUCLEOTIDE SEQUENCE [LARGE SCALE GENOMIC DNA]</scope>
    <source>
        <strain evidence="6">DSM 17230 / JCM 13409 / AQ1.S1</strain>
    </source>
</reference>
<dbReference type="CDD" id="cd13624">
    <property type="entry name" value="PBP2_Arg_Lys_His"/>
    <property type="match status" value="1"/>
</dbReference>
<name>E0SRA6_IGNAA</name>
<dbReference type="KEGG" id="iag:Igag_1558"/>
<accession>E0SRA6</accession>
<keyword evidence="2" id="KW-1133">Transmembrane helix</keyword>
<dbReference type="SMART" id="SM00062">
    <property type="entry name" value="PBPb"/>
    <property type="match status" value="1"/>
</dbReference>
<dbReference type="STRING" id="583356.Igag_1558"/>
<keyword evidence="1" id="KW-0732">Signal</keyword>
<dbReference type="AlphaFoldDB" id="E0SRA6"/>
<dbReference type="InterPro" id="IPR001320">
    <property type="entry name" value="Iontro_rcpt_C"/>
</dbReference>
<proteinExistence type="predicted"/>
<dbReference type="Proteomes" id="UP000001304">
    <property type="component" value="Chromosome"/>
</dbReference>
<dbReference type="PANTHER" id="PTHR35936:SF17">
    <property type="entry name" value="ARGININE-BINDING EXTRACELLULAR PROTEIN ARTP"/>
    <property type="match status" value="1"/>
</dbReference>
<dbReference type="Gene3D" id="3.40.190.10">
    <property type="entry name" value="Periplasmic binding protein-like II"/>
    <property type="match status" value="2"/>
</dbReference>
<evidence type="ECO:0000313" key="6">
    <source>
        <dbReference type="Proteomes" id="UP000001304"/>
    </source>
</evidence>
<dbReference type="SMART" id="SM00079">
    <property type="entry name" value="PBPe"/>
    <property type="match status" value="1"/>
</dbReference>
<dbReference type="HOGENOM" id="CLU_019602_18_2_2"/>
<evidence type="ECO:0000256" key="2">
    <source>
        <dbReference type="SAM" id="Phobius"/>
    </source>
</evidence>
<dbReference type="InterPro" id="IPR001638">
    <property type="entry name" value="Solute-binding_3/MltF_N"/>
</dbReference>
<protein>
    <submittedName>
        <fullName evidence="5">Extracellular solute-binding protein family 3</fullName>
    </submittedName>
</protein>
<dbReference type="PANTHER" id="PTHR35936">
    <property type="entry name" value="MEMBRANE-BOUND LYTIC MUREIN TRANSGLYCOSYLASE F"/>
    <property type="match status" value="1"/>
</dbReference>
<gene>
    <name evidence="5" type="ordered locus">Igag_1558</name>
</gene>
<dbReference type="GO" id="GO:0015276">
    <property type="term" value="F:ligand-gated monoatomic ion channel activity"/>
    <property type="evidence" value="ECO:0007669"/>
    <property type="project" value="InterPro"/>
</dbReference>
<dbReference type="SUPFAM" id="SSF53850">
    <property type="entry name" value="Periplasmic binding protein-like II"/>
    <property type="match status" value="1"/>
</dbReference>
<evidence type="ECO:0000259" key="4">
    <source>
        <dbReference type="SMART" id="SM00079"/>
    </source>
</evidence>
<dbReference type="BioCyc" id="IAGG583356:GHAH-1550-MONOMER"/>
<organism evidence="5 6">
    <name type="scientific">Ignisphaera aggregans (strain DSM 17230 / JCM 13409 / AQ1.S1)</name>
    <dbReference type="NCBI Taxonomy" id="583356"/>
    <lineage>
        <taxon>Archaea</taxon>
        <taxon>Thermoproteota</taxon>
        <taxon>Thermoprotei</taxon>
        <taxon>Desulfurococcales</taxon>
        <taxon>Desulfurococcaceae</taxon>
        <taxon>Ignisphaera</taxon>
    </lineage>
</organism>
<feature type="transmembrane region" description="Helical" evidence="2">
    <location>
        <begin position="7"/>
        <end position="28"/>
    </location>
</feature>
<evidence type="ECO:0000313" key="5">
    <source>
        <dbReference type="EMBL" id="ADM28360.1"/>
    </source>
</evidence>
<feature type="domain" description="Solute-binding protein family 3/N-terminal" evidence="3">
    <location>
        <begin position="39"/>
        <end position="260"/>
    </location>
</feature>
<evidence type="ECO:0000256" key="1">
    <source>
        <dbReference type="ARBA" id="ARBA00022729"/>
    </source>
</evidence>
<evidence type="ECO:0000259" key="3">
    <source>
        <dbReference type="SMART" id="SM00062"/>
    </source>
</evidence>
<keyword evidence="6" id="KW-1185">Reference proteome</keyword>
<sequence>MIPTKTLIIVIVAILVIALAIGVLYPYMVNIFHRESKCKIRVGTSPDFPPFEYIDDKGNIVGIDIDMMKILSNKIGCDMEIVSIDFNGLIPALINNQIDVIASGMTITEERAKVVAFTKPYWSADQAIVIRKDANINPQSLNDLVNLRVGVQSGTTAEQMISEFVSSTGKNINMVSYQSYVLAIQDLLAGRLDAVVVDSPVANMFVKQYNVKISNIITTNESYGLAVRKDNTELLNKLNKALDEFLNSDEWQQILRKYLG</sequence>
<feature type="domain" description="Ionotropic glutamate receptor C-terminal" evidence="4">
    <location>
        <begin position="39"/>
        <end position="257"/>
    </location>
</feature>
<dbReference type="GO" id="GO:0016020">
    <property type="term" value="C:membrane"/>
    <property type="evidence" value="ECO:0007669"/>
    <property type="project" value="InterPro"/>
</dbReference>
<dbReference type="EMBL" id="CP002098">
    <property type="protein sequence ID" value="ADM28360.1"/>
    <property type="molecule type" value="Genomic_DNA"/>
</dbReference>
<keyword evidence="2" id="KW-0472">Membrane</keyword>
<dbReference type="Pfam" id="PF00497">
    <property type="entry name" value="SBP_bac_3"/>
    <property type="match status" value="1"/>
</dbReference>
<keyword evidence="2" id="KW-0812">Transmembrane</keyword>